<evidence type="ECO:0000259" key="3">
    <source>
        <dbReference type="PROSITE" id="PS51253"/>
    </source>
</evidence>
<comment type="subcellular location">
    <subcellularLocation>
        <location evidence="1">Nucleus</location>
    </subcellularLocation>
</comment>
<dbReference type="EMBL" id="BGPR01000107">
    <property type="protein sequence ID" value="GBL94937.1"/>
    <property type="molecule type" value="Genomic_DNA"/>
</dbReference>
<gene>
    <name evidence="4" type="primary">Tigd4_66</name>
    <name evidence="4" type="ORF">AVEN_187455_1</name>
</gene>
<name>A0A4Y2BTK1_ARAVE</name>
<evidence type="ECO:0000313" key="5">
    <source>
        <dbReference type="Proteomes" id="UP000499080"/>
    </source>
</evidence>
<sequence>MLQQKAEDFAEGLDSNSEFKASNDWLEKCKKRHNIVFLKLCGESASVDVSSCEVWISELPFLLKDCKADDAFNADETELFFQCLPNKTAAFKDEECHGGKQSKLRVLVLLASNQSGKEKFPSLMIGRSKKPRGSLLKLSHLQ</sequence>
<dbReference type="SUPFAM" id="SSF46689">
    <property type="entry name" value="Homeodomain-like"/>
    <property type="match status" value="1"/>
</dbReference>
<accession>A0A4Y2BTK1</accession>
<dbReference type="AlphaFoldDB" id="A0A4Y2BTK1"/>
<comment type="caution">
    <text evidence="4">The sequence shown here is derived from an EMBL/GenBank/DDBJ whole genome shotgun (WGS) entry which is preliminary data.</text>
</comment>
<dbReference type="GO" id="GO:0005634">
    <property type="term" value="C:nucleus"/>
    <property type="evidence" value="ECO:0007669"/>
    <property type="project" value="UniProtKB-SubCell"/>
</dbReference>
<dbReference type="InterPro" id="IPR006600">
    <property type="entry name" value="HTH_CenpB_DNA-bd_dom"/>
</dbReference>
<evidence type="ECO:0000256" key="2">
    <source>
        <dbReference type="ARBA" id="ARBA00023125"/>
    </source>
</evidence>
<dbReference type="PANTHER" id="PTHR19303:SF73">
    <property type="entry name" value="PROTEIN PDC2"/>
    <property type="match status" value="1"/>
</dbReference>
<dbReference type="Gene3D" id="1.10.10.60">
    <property type="entry name" value="Homeodomain-like"/>
    <property type="match status" value="1"/>
</dbReference>
<dbReference type="Proteomes" id="UP000499080">
    <property type="component" value="Unassembled WGS sequence"/>
</dbReference>
<feature type="domain" description="HTH CENPB-type" evidence="3">
    <location>
        <begin position="1"/>
        <end position="39"/>
    </location>
</feature>
<proteinExistence type="predicted"/>
<keyword evidence="5" id="KW-1185">Reference proteome</keyword>
<dbReference type="PROSITE" id="PS51253">
    <property type="entry name" value="HTH_CENPB"/>
    <property type="match status" value="1"/>
</dbReference>
<reference evidence="4 5" key="1">
    <citation type="journal article" date="2019" name="Sci. Rep.">
        <title>Orb-weaving spider Araneus ventricosus genome elucidates the spidroin gene catalogue.</title>
        <authorList>
            <person name="Kono N."/>
            <person name="Nakamura H."/>
            <person name="Ohtoshi R."/>
            <person name="Moran D.A.P."/>
            <person name="Shinohara A."/>
            <person name="Yoshida Y."/>
            <person name="Fujiwara M."/>
            <person name="Mori M."/>
            <person name="Tomita M."/>
            <person name="Arakawa K."/>
        </authorList>
    </citation>
    <scope>NUCLEOTIDE SEQUENCE [LARGE SCALE GENOMIC DNA]</scope>
</reference>
<evidence type="ECO:0000313" key="4">
    <source>
        <dbReference type="EMBL" id="GBL94937.1"/>
    </source>
</evidence>
<dbReference type="PANTHER" id="PTHR19303">
    <property type="entry name" value="TRANSPOSON"/>
    <property type="match status" value="1"/>
</dbReference>
<evidence type="ECO:0000256" key="1">
    <source>
        <dbReference type="ARBA" id="ARBA00004123"/>
    </source>
</evidence>
<organism evidence="4 5">
    <name type="scientific">Araneus ventricosus</name>
    <name type="common">Orbweaver spider</name>
    <name type="synonym">Epeira ventricosa</name>
    <dbReference type="NCBI Taxonomy" id="182803"/>
    <lineage>
        <taxon>Eukaryota</taxon>
        <taxon>Metazoa</taxon>
        <taxon>Ecdysozoa</taxon>
        <taxon>Arthropoda</taxon>
        <taxon>Chelicerata</taxon>
        <taxon>Arachnida</taxon>
        <taxon>Araneae</taxon>
        <taxon>Araneomorphae</taxon>
        <taxon>Entelegynae</taxon>
        <taxon>Araneoidea</taxon>
        <taxon>Araneidae</taxon>
        <taxon>Araneus</taxon>
    </lineage>
</organism>
<dbReference type="InterPro" id="IPR050863">
    <property type="entry name" value="CenT-Element_Derived"/>
</dbReference>
<keyword evidence="2" id="KW-0238">DNA-binding</keyword>
<dbReference type="InterPro" id="IPR009057">
    <property type="entry name" value="Homeodomain-like_sf"/>
</dbReference>
<dbReference type="GO" id="GO:0003677">
    <property type="term" value="F:DNA binding"/>
    <property type="evidence" value="ECO:0007669"/>
    <property type="project" value="UniProtKB-KW"/>
</dbReference>
<protein>
    <submittedName>
        <fullName evidence="4">Tigger transposable element-derived protein 4</fullName>
    </submittedName>
</protein>
<dbReference type="Pfam" id="PF03221">
    <property type="entry name" value="HTH_Tnp_Tc5"/>
    <property type="match status" value="1"/>
</dbReference>